<name>A0A8C9RPK4_SCLFO</name>
<accession>A0A8C9RPK4</accession>
<evidence type="ECO:0000313" key="2">
    <source>
        <dbReference type="Proteomes" id="UP000694397"/>
    </source>
</evidence>
<reference evidence="1" key="3">
    <citation type="submission" date="2025-09" db="UniProtKB">
        <authorList>
            <consortium name="Ensembl"/>
        </authorList>
    </citation>
    <scope>IDENTIFICATION</scope>
</reference>
<organism evidence="1 2">
    <name type="scientific">Scleropages formosus</name>
    <name type="common">Asian bonytongue</name>
    <name type="synonym">Osteoglossum formosum</name>
    <dbReference type="NCBI Taxonomy" id="113540"/>
    <lineage>
        <taxon>Eukaryota</taxon>
        <taxon>Metazoa</taxon>
        <taxon>Chordata</taxon>
        <taxon>Craniata</taxon>
        <taxon>Vertebrata</taxon>
        <taxon>Euteleostomi</taxon>
        <taxon>Actinopterygii</taxon>
        <taxon>Neopterygii</taxon>
        <taxon>Teleostei</taxon>
        <taxon>Osteoglossocephala</taxon>
        <taxon>Osteoglossomorpha</taxon>
        <taxon>Osteoglossiformes</taxon>
        <taxon>Osteoglossidae</taxon>
        <taxon>Scleropages</taxon>
    </lineage>
</organism>
<protein>
    <submittedName>
        <fullName evidence="1">Uncharacterized protein</fullName>
    </submittedName>
</protein>
<proteinExistence type="predicted"/>
<sequence>MFFPILGNYTPIHGTRSPDFNGEMVTLRTVAMQNHLALDYLLATQSWMCTVFGSRCCSYILENSEHIAFLADHIRETSALFHDFKQHKSGLLCRLSSLLVS</sequence>
<dbReference type="Ensembl" id="ENSSFOT00015020724.2">
    <property type="protein sequence ID" value="ENSSFOP00015020490.2"/>
    <property type="gene ID" value="ENSSFOG00015013193.2"/>
</dbReference>
<reference evidence="1 2" key="1">
    <citation type="submission" date="2019-04" db="EMBL/GenBank/DDBJ databases">
        <authorList>
            <consortium name="Wellcome Sanger Institute Data Sharing"/>
        </authorList>
    </citation>
    <scope>NUCLEOTIDE SEQUENCE [LARGE SCALE GENOMIC DNA]</scope>
</reference>
<dbReference type="Gene3D" id="1.10.287.210">
    <property type="match status" value="1"/>
</dbReference>
<evidence type="ECO:0000313" key="1">
    <source>
        <dbReference type="Ensembl" id="ENSSFOP00015020490.2"/>
    </source>
</evidence>
<dbReference type="AlphaFoldDB" id="A0A8C9RPK4"/>
<reference evidence="1" key="2">
    <citation type="submission" date="2025-08" db="UniProtKB">
        <authorList>
            <consortium name="Ensembl"/>
        </authorList>
    </citation>
    <scope>IDENTIFICATION</scope>
</reference>
<dbReference type="SUPFAM" id="SSF58069">
    <property type="entry name" value="Virus ectodomain"/>
    <property type="match status" value="1"/>
</dbReference>
<dbReference type="OrthoDB" id="9950230at2759"/>
<keyword evidence="2" id="KW-1185">Reference proteome</keyword>
<dbReference type="Proteomes" id="UP000694397">
    <property type="component" value="Chromosome 8"/>
</dbReference>
<dbReference type="GeneTree" id="ENSGT00970000193754"/>